<keyword evidence="6 10" id="KW-1133">Transmembrane helix</keyword>
<evidence type="ECO:0000256" key="9">
    <source>
        <dbReference type="ARBA" id="ARBA00031636"/>
    </source>
</evidence>
<dbReference type="InterPro" id="IPR050222">
    <property type="entry name" value="MATE_MdtK"/>
</dbReference>
<keyword evidence="7" id="KW-0406">Ion transport</keyword>
<dbReference type="PANTHER" id="PTHR43298:SF2">
    <property type="entry name" value="FMN_FAD EXPORTER YEEO-RELATED"/>
    <property type="match status" value="1"/>
</dbReference>
<protein>
    <recommendedName>
        <fullName evidence="9">Multidrug-efflux transporter</fullName>
    </recommendedName>
</protein>
<comment type="caution">
    <text evidence="11">The sequence shown here is derived from an EMBL/GenBank/DDBJ whole genome shotgun (WGS) entry which is preliminary data.</text>
</comment>
<dbReference type="Pfam" id="PF01554">
    <property type="entry name" value="MatE"/>
    <property type="match status" value="2"/>
</dbReference>
<dbReference type="InterPro" id="IPR048279">
    <property type="entry name" value="MdtK-like"/>
</dbReference>
<feature type="transmembrane region" description="Helical" evidence="10">
    <location>
        <begin position="284"/>
        <end position="305"/>
    </location>
</feature>
<feature type="transmembrane region" description="Helical" evidence="10">
    <location>
        <begin position="93"/>
        <end position="117"/>
    </location>
</feature>
<keyword evidence="2" id="KW-0813">Transport</keyword>
<evidence type="ECO:0000256" key="10">
    <source>
        <dbReference type="SAM" id="Phobius"/>
    </source>
</evidence>
<keyword evidence="12" id="KW-1185">Reference proteome</keyword>
<feature type="transmembrane region" description="Helical" evidence="10">
    <location>
        <begin position="357"/>
        <end position="375"/>
    </location>
</feature>
<evidence type="ECO:0000313" key="11">
    <source>
        <dbReference type="EMBL" id="RZT75867.1"/>
    </source>
</evidence>
<dbReference type="Proteomes" id="UP000292136">
    <property type="component" value="Unassembled WGS sequence"/>
</dbReference>
<feature type="transmembrane region" description="Helical" evidence="10">
    <location>
        <begin position="137"/>
        <end position="156"/>
    </location>
</feature>
<feature type="transmembrane region" description="Helical" evidence="10">
    <location>
        <begin position="27"/>
        <end position="48"/>
    </location>
</feature>
<keyword evidence="5 10" id="KW-0812">Transmembrane</keyword>
<evidence type="ECO:0000256" key="7">
    <source>
        <dbReference type="ARBA" id="ARBA00023065"/>
    </source>
</evidence>
<evidence type="ECO:0000256" key="8">
    <source>
        <dbReference type="ARBA" id="ARBA00023136"/>
    </source>
</evidence>
<name>A0ABY0ILY4_9RHOO</name>
<dbReference type="InterPro" id="IPR002528">
    <property type="entry name" value="MATE_fam"/>
</dbReference>
<dbReference type="PANTHER" id="PTHR43298">
    <property type="entry name" value="MULTIDRUG RESISTANCE PROTEIN NORM-RELATED"/>
    <property type="match status" value="1"/>
</dbReference>
<feature type="transmembrane region" description="Helical" evidence="10">
    <location>
        <begin position="326"/>
        <end position="345"/>
    </location>
</feature>
<reference evidence="11 12" key="1">
    <citation type="submission" date="2019-02" db="EMBL/GenBank/DDBJ databases">
        <title>Genomic Encyclopedia of Type Strains, Phase IV (KMG-IV): sequencing the most valuable type-strain genomes for metagenomic binning, comparative biology and taxonomic classification.</title>
        <authorList>
            <person name="Goeker M."/>
        </authorList>
    </citation>
    <scope>NUCLEOTIDE SEQUENCE [LARGE SCALE GENOMIC DNA]</scope>
    <source>
        <strain evidence="11 12">DSM 21223</strain>
    </source>
</reference>
<proteinExistence type="predicted"/>
<comment type="subcellular location">
    <subcellularLocation>
        <location evidence="1">Cell inner membrane</location>
        <topology evidence="1">Multi-pass membrane protein</topology>
    </subcellularLocation>
</comment>
<organism evidence="11 12">
    <name type="scientific">Azospira oryzae</name>
    <dbReference type="NCBI Taxonomy" id="146939"/>
    <lineage>
        <taxon>Bacteria</taxon>
        <taxon>Pseudomonadati</taxon>
        <taxon>Pseudomonadota</taxon>
        <taxon>Betaproteobacteria</taxon>
        <taxon>Rhodocyclales</taxon>
        <taxon>Rhodocyclaceae</taxon>
        <taxon>Azospira</taxon>
    </lineage>
</organism>
<evidence type="ECO:0000313" key="12">
    <source>
        <dbReference type="Proteomes" id="UP000292136"/>
    </source>
</evidence>
<feature type="transmembrane region" description="Helical" evidence="10">
    <location>
        <begin position="246"/>
        <end position="272"/>
    </location>
</feature>
<feature type="transmembrane region" description="Helical" evidence="10">
    <location>
        <begin position="54"/>
        <end position="81"/>
    </location>
</feature>
<feature type="transmembrane region" description="Helical" evidence="10">
    <location>
        <begin position="427"/>
        <end position="449"/>
    </location>
</feature>
<feature type="transmembrane region" description="Helical" evidence="10">
    <location>
        <begin position="203"/>
        <end position="225"/>
    </location>
</feature>
<sequence length="454" mass="47505">MTASVPASTAPRLGEEIRHIARHAWPILVAQLASMGLMLIDTALLGHYGAADLAAVAIGGGIYIAVIMACAGVLQAVAPVVAHLHGAGRYGEIAAALQQAFWVALVLAVPACLLMRFPDPLLAMATMEPAVEAKTRAYLNLLAWGLPLVLLYRTLFAFANALGHSRPFMLISLATTALHLPLSWCLIQGRWGGPPLGVEGTGWSTLIIVGVGFLCGFAYLWRSAALAPLALLGRWHRPQWARLRELLRLGLPMGFSNLVEISAFTLIALFIAREGATVVAGHRIVANLAALLYMLPLAVAIATLARVGRAAGARDQAGMEQAVGAGMVLATGLSLLFGGLLWWGAGPLVGAATGDGRVAAVAVGLVGYLAAYQLFDAIQTVAGFSLRGCKITFLPMLIHTLCFWGVGLGGGWWLAYGSPAMGVAGYWAASTASLVLAALLLGGLLWRVLAATRE</sequence>
<evidence type="ECO:0000256" key="4">
    <source>
        <dbReference type="ARBA" id="ARBA00022475"/>
    </source>
</evidence>
<dbReference type="CDD" id="cd13131">
    <property type="entry name" value="MATE_NorM_like"/>
    <property type="match status" value="1"/>
</dbReference>
<evidence type="ECO:0000256" key="3">
    <source>
        <dbReference type="ARBA" id="ARBA00022449"/>
    </source>
</evidence>
<evidence type="ECO:0000256" key="5">
    <source>
        <dbReference type="ARBA" id="ARBA00022692"/>
    </source>
</evidence>
<dbReference type="RefSeq" id="WP_130460127.1">
    <property type="nucleotide sequence ID" value="NZ_SHKM01000003.1"/>
</dbReference>
<keyword evidence="3" id="KW-0050">Antiport</keyword>
<dbReference type="EMBL" id="SHKM01000003">
    <property type="protein sequence ID" value="RZT75867.1"/>
    <property type="molecule type" value="Genomic_DNA"/>
</dbReference>
<accession>A0ABY0ILY4</accession>
<feature type="transmembrane region" description="Helical" evidence="10">
    <location>
        <begin position="396"/>
        <end position="415"/>
    </location>
</feature>
<dbReference type="NCBIfam" id="TIGR00797">
    <property type="entry name" value="matE"/>
    <property type="match status" value="1"/>
</dbReference>
<dbReference type="PIRSF" id="PIRSF006603">
    <property type="entry name" value="DinF"/>
    <property type="match status" value="1"/>
</dbReference>
<keyword evidence="4" id="KW-1003">Cell membrane</keyword>
<evidence type="ECO:0000256" key="2">
    <source>
        <dbReference type="ARBA" id="ARBA00022448"/>
    </source>
</evidence>
<gene>
    <name evidence="11" type="ORF">EV678_3054</name>
</gene>
<evidence type="ECO:0000256" key="1">
    <source>
        <dbReference type="ARBA" id="ARBA00004429"/>
    </source>
</evidence>
<evidence type="ECO:0000256" key="6">
    <source>
        <dbReference type="ARBA" id="ARBA00022989"/>
    </source>
</evidence>
<keyword evidence="8 10" id="KW-0472">Membrane</keyword>